<organism evidence="6 7">
    <name type="scientific">Erythroxylum novogranatense</name>
    <dbReference type="NCBI Taxonomy" id="1862640"/>
    <lineage>
        <taxon>Eukaryota</taxon>
        <taxon>Viridiplantae</taxon>
        <taxon>Streptophyta</taxon>
        <taxon>Embryophyta</taxon>
        <taxon>Tracheophyta</taxon>
        <taxon>Spermatophyta</taxon>
        <taxon>Magnoliopsida</taxon>
        <taxon>eudicotyledons</taxon>
        <taxon>Gunneridae</taxon>
        <taxon>Pentapetalae</taxon>
        <taxon>rosids</taxon>
        <taxon>fabids</taxon>
        <taxon>Malpighiales</taxon>
        <taxon>Erythroxylaceae</taxon>
        <taxon>Erythroxylum</taxon>
    </lineage>
</organism>
<proteinExistence type="inferred from homology"/>
<dbReference type="PANTHER" id="PTHR35357">
    <property type="entry name" value="OS02G0537100 PROTEIN"/>
    <property type="match status" value="1"/>
</dbReference>
<dbReference type="CDD" id="cd15797">
    <property type="entry name" value="PMEI"/>
    <property type="match status" value="1"/>
</dbReference>
<dbReference type="NCBIfam" id="TIGR01614">
    <property type="entry name" value="PME_inhib"/>
    <property type="match status" value="1"/>
</dbReference>
<dbReference type="AlphaFoldDB" id="A0AAV8SYU2"/>
<feature type="signal peptide" evidence="4">
    <location>
        <begin position="1"/>
        <end position="27"/>
    </location>
</feature>
<evidence type="ECO:0000256" key="3">
    <source>
        <dbReference type="ARBA" id="ARBA00038471"/>
    </source>
</evidence>
<evidence type="ECO:0000256" key="2">
    <source>
        <dbReference type="ARBA" id="ARBA00023157"/>
    </source>
</evidence>
<accession>A0AAV8SYU2</accession>
<evidence type="ECO:0000259" key="5">
    <source>
        <dbReference type="SMART" id="SM00856"/>
    </source>
</evidence>
<feature type="domain" description="Pectinesterase inhibitor" evidence="5">
    <location>
        <begin position="29"/>
        <end position="174"/>
    </location>
</feature>
<evidence type="ECO:0000313" key="6">
    <source>
        <dbReference type="EMBL" id="KAJ8759652.1"/>
    </source>
</evidence>
<name>A0AAV8SYU2_9ROSI</name>
<keyword evidence="1 4" id="KW-0732">Signal</keyword>
<comment type="caution">
    <text evidence="6">The sequence shown here is derived from an EMBL/GenBank/DDBJ whole genome shotgun (WGS) entry which is preliminary data.</text>
</comment>
<sequence>MAISSTSCHVSQILFLSVLFTVSIATAEPGNKLVEEICNRTSDYSFCVNALYSDSRTPEADLYILAFISVGLADISGTVTRDYINTLLKNSSSHGDEYYQRLLTCSDDYNKAVLAIETAYSDLNFESFYGFPYLAGKASAAVEDCEAGFHGILSPPLGDRNHDLKVLCEIFSVVGKLLTGESLCMV</sequence>
<gene>
    <name evidence="6" type="ORF">K2173_009732</name>
</gene>
<dbReference type="Pfam" id="PF04043">
    <property type="entry name" value="PMEI"/>
    <property type="match status" value="1"/>
</dbReference>
<feature type="chain" id="PRO_5043462727" description="Pectinesterase inhibitor domain-containing protein" evidence="4">
    <location>
        <begin position="28"/>
        <end position="186"/>
    </location>
</feature>
<dbReference type="SUPFAM" id="SSF101148">
    <property type="entry name" value="Plant invertase/pectin methylesterase inhibitor"/>
    <property type="match status" value="1"/>
</dbReference>
<dbReference type="GO" id="GO:0046910">
    <property type="term" value="F:pectinesterase inhibitor activity"/>
    <property type="evidence" value="ECO:0007669"/>
    <property type="project" value="InterPro"/>
</dbReference>
<dbReference type="SMART" id="SM00856">
    <property type="entry name" value="PMEI"/>
    <property type="match status" value="1"/>
</dbReference>
<evidence type="ECO:0000256" key="1">
    <source>
        <dbReference type="ARBA" id="ARBA00022729"/>
    </source>
</evidence>
<keyword evidence="7" id="KW-1185">Reference proteome</keyword>
<comment type="similarity">
    <text evidence="3">Belongs to the PMEI family.</text>
</comment>
<dbReference type="InterPro" id="IPR035513">
    <property type="entry name" value="Invertase/methylesterase_inhib"/>
</dbReference>
<dbReference type="InterPro" id="IPR034086">
    <property type="entry name" value="PMEI_plant"/>
</dbReference>
<reference evidence="6 7" key="1">
    <citation type="submission" date="2021-09" db="EMBL/GenBank/DDBJ databases">
        <title>Genomic insights and catalytic innovation underlie evolution of tropane alkaloids biosynthesis.</title>
        <authorList>
            <person name="Wang Y.-J."/>
            <person name="Tian T."/>
            <person name="Huang J.-P."/>
            <person name="Huang S.-X."/>
        </authorList>
    </citation>
    <scope>NUCLEOTIDE SEQUENCE [LARGE SCALE GENOMIC DNA]</scope>
    <source>
        <strain evidence="6">KIB-2018</strain>
        <tissue evidence="6">Leaf</tissue>
    </source>
</reference>
<dbReference type="Proteomes" id="UP001159364">
    <property type="component" value="Linkage Group LG07"/>
</dbReference>
<evidence type="ECO:0000313" key="7">
    <source>
        <dbReference type="Proteomes" id="UP001159364"/>
    </source>
</evidence>
<dbReference type="PANTHER" id="PTHR35357:SF8">
    <property type="entry name" value="OS01G0111000 PROTEIN"/>
    <property type="match status" value="1"/>
</dbReference>
<dbReference type="InterPro" id="IPR006501">
    <property type="entry name" value="Pectinesterase_inhib_dom"/>
</dbReference>
<evidence type="ECO:0000256" key="4">
    <source>
        <dbReference type="SAM" id="SignalP"/>
    </source>
</evidence>
<dbReference type="Gene3D" id="1.20.140.40">
    <property type="entry name" value="Invertase/pectin methylesterase inhibitor family protein"/>
    <property type="match status" value="1"/>
</dbReference>
<keyword evidence="2" id="KW-1015">Disulfide bond</keyword>
<protein>
    <recommendedName>
        <fullName evidence="5">Pectinesterase inhibitor domain-containing protein</fullName>
    </recommendedName>
</protein>
<dbReference type="EMBL" id="JAIWQS010000007">
    <property type="protein sequence ID" value="KAJ8759652.1"/>
    <property type="molecule type" value="Genomic_DNA"/>
</dbReference>